<feature type="transmembrane region" description="Helical" evidence="1">
    <location>
        <begin position="57"/>
        <end position="75"/>
    </location>
</feature>
<dbReference type="Pfam" id="PF04892">
    <property type="entry name" value="VanZ"/>
    <property type="match status" value="1"/>
</dbReference>
<keyword evidence="1" id="KW-0472">Membrane</keyword>
<feature type="transmembrane region" description="Helical" evidence="1">
    <location>
        <begin position="112"/>
        <end position="133"/>
    </location>
</feature>
<evidence type="ECO:0000313" key="4">
    <source>
        <dbReference type="Proteomes" id="UP000641588"/>
    </source>
</evidence>
<dbReference type="InterPro" id="IPR006976">
    <property type="entry name" value="VanZ-like"/>
</dbReference>
<accession>A0A972GQR8</accession>
<evidence type="ECO:0000256" key="1">
    <source>
        <dbReference type="SAM" id="Phobius"/>
    </source>
</evidence>
<comment type="caution">
    <text evidence="3">The sequence shown here is derived from an EMBL/GenBank/DDBJ whole genome shotgun (WGS) entry which is preliminary data.</text>
</comment>
<evidence type="ECO:0000313" key="3">
    <source>
        <dbReference type="EMBL" id="NOU95119.1"/>
    </source>
</evidence>
<feature type="domain" description="VanZ-like" evidence="2">
    <location>
        <begin position="8"/>
        <end position="129"/>
    </location>
</feature>
<keyword evidence="1" id="KW-0812">Transmembrane</keyword>
<name>A0A972GQR8_9BACL</name>
<protein>
    <submittedName>
        <fullName evidence="3">VanZ family protein</fullName>
    </submittedName>
</protein>
<evidence type="ECO:0000259" key="2">
    <source>
        <dbReference type="Pfam" id="PF04892"/>
    </source>
</evidence>
<keyword evidence="1" id="KW-1133">Transmembrane helix</keyword>
<dbReference type="AlphaFoldDB" id="A0A972GQR8"/>
<dbReference type="NCBIfam" id="NF037970">
    <property type="entry name" value="vanZ_1"/>
    <property type="match status" value="1"/>
</dbReference>
<sequence length="144" mass="15840">MRKGSVYWILVLFWCVVIFSVTSSPGATSENTGLVIKAETNVTSNVVSKINFGIRKTAHVTLFGVLAILLLLAIGERNNAPLKAWFLATIYGATDEFHQIFEPGRTPALQDVGIDSFGAVIALIAFCLLRRLLSKRVALKFRDQ</sequence>
<gene>
    <name evidence="3" type="ORF">GC093_18085</name>
</gene>
<organism evidence="3 4">
    <name type="scientific">Paenibacillus foliorum</name>
    <dbReference type="NCBI Taxonomy" id="2654974"/>
    <lineage>
        <taxon>Bacteria</taxon>
        <taxon>Bacillati</taxon>
        <taxon>Bacillota</taxon>
        <taxon>Bacilli</taxon>
        <taxon>Bacillales</taxon>
        <taxon>Paenibacillaceae</taxon>
        <taxon>Paenibacillus</taxon>
    </lineage>
</organism>
<feature type="transmembrane region" description="Helical" evidence="1">
    <location>
        <begin position="6"/>
        <end position="27"/>
    </location>
</feature>
<dbReference type="EMBL" id="WHOD01000067">
    <property type="protein sequence ID" value="NOU95119.1"/>
    <property type="molecule type" value="Genomic_DNA"/>
</dbReference>
<proteinExistence type="predicted"/>
<reference evidence="3" key="1">
    <citation type="submission" date="2019-10" db="EMBL/GenBank/DDBJ databases">
        <title>Description of Paenibacillus glebae sp. nov.</title>
        <authorList>
            <person name="Carlier A."/>
            <person name="Qi S."/>
        </authorList>
    </citation>
    <scope>NUCLEOTIDE SEQUENCE</scope>
    <source>
        <strain evidence="3">LMG 31456</strain>
    </source>
</reference>
<keyword evidence="4" id="KW-1185">Reference proteome</keyword>
<dbReference type="RefSeq" id="WP_171653322.1">
    <property type="nucleotide sequence ID" value="NZ_WHOD01000067.1"/>
</dbReference>
<dbReference type="Proteomes" id="UP000641588">
    <property type="component" value="Unassembled WGS sequence"/>
</dbReference>